<evidence type="ECO:0000313" key="5">
    <source>
        <dbReference type="Proteomes" id="UP000229056"/>
    </source>
</evidence>
<dbReference type="PRINTS" id="PR00508">
    <property type="entry name" value="S21N4MTFRASE"/>
</dbReference>
<dbReference type="PANTHER" id="PTHR14911">
    <property type="entry name" value="THUMP DOMAIN-CONTAINING"/>
    <property type="match status" value="1"/>
</dbReference>
<dbReference type="GO" id="GO:0003677">
    <property type="term" value="F:DNA binding"/>
    <property type="evidence" value="ECO:0007669"/>
    <property type="project" value="InterPro"/>
</dbReference>
<sequence>MKAEYIFILGNNTELSVAEIKALYPEIEITNKTNLYLSGKITDFDCTNAIKKLGGTIKIGRVISQNIDKDLIIKEIVAKKSESKINYGLSFYDTKPTKLGMEIKKDLKDQGISSRLVTSQEKVLSSVIVAKNKVLEFLILPNMLAMTCAIQDFEEYGKRDYGRPKSDAHSGMLPPKLAKIMINLSGTTTSDTILDPFCGSGTILTEALSLGYKNVIGSDLSAKACEDTKDNIDWLNNEYNITDAKFQIYNINADSLSNKIKPESVNAIITEPYLGPTIRDDEKESHIFKIMAGLENIYLKAFEQFKIILKTNSLVVIVIPFWHLSDREFRLRIENKVANLGFRRLDRGTLIYARSNQKVWRQIQIWQK</sequence>
<dbReference type="GO" id="GO:0016423">
    <property type="term" value="F:tRNA (guanine) methyltransferase activity"/>
    <property type="evidence" value="ECO:0007669"/>
    <property type="project" value="TreeGrafter"/>
</dbReference>
<gene>
    <name evidence="4" type="ORF">COT80_01825</name>
</gene>
<dbReference type="Proteomes" id="UP000229056">
    <property type="component" value="Unassembled WGS sequence"/>
</dbReference>
<organism evidence="4 5">
    <name type="scientific">Candidatus Buchananbacteria bacterium CG10_big_fil_rev_8_21_14_0_10_33_19</name>
    <dbReference type="NCBI Taxonomy" id="1974525"/>
    <lineage>
        <taxon>Bacteria</taxon>
        <taxon>Candidatus Buchananiibacteriota</taxon>
    </lineage>
</organism>
<dbReference type="AlphaFoldDB" id="A0A2H0W4T2"/>
<dbReference type="SUPFAM" id="SSF53335">
    <property type="entry name" value="S-adenosyl-L-methionine-dependent methyltransferases"/>
    <property type="match status" value="2"/>
</dbReference>
<feature type="domain" description="Ribosomal RNA large subunit methyltransferase K/L-like methyltransferase" evidence="3">
    <location>
        <begin position="166"/>
        <end position="275"/>
    </location>
</feature>
<keyword evidence="1" id="KW-0489">Methyltransferase</keyword>
<dbReference type="EMBL" id="PEZY01000005">
    <property type="protein sequence ID" value="PIS06287.1"/>
    <property type="molecule type" value="Genomic_DNA"/>
</dbReference>
<dbReference type="Gene3D" id="3.40.50.150">
    <property type="entry name" value="Vaccinia Virus protein VP39"/>
    <property type="match status" value="1"/>
</dbReference>
<dbReference type="CDD" id="cd02440">
    <property type="entry name" value="AdoMet_MTases"/>
    <property type="match status" value="1"/>
</dbReference>
<dbReference type="Pfam" id="PF01170">
    <property type="entry name" value="UPF0020"/>
    <property type="match status" value="1"/>
</dbReference>
<proteinExistence type="predicted"/>
<evidence type="ECO:0000256" key="2">
    <source>
        <dbReference type="ARBA" id="ARBA00022679"/>
    </source>
</evidence>
<reference evidence="5" key="1">
    <citation type="submission" date="2017-09" db="EMBL/GenBank/DDBJ databases">
        <title>Depth-based differentiation of microbial function through sediment-hosted aquifers and enrichment of novel symbionts in the deep terrestrial subsurface.</title>
        <authorList>
            <person name="Probst A.J."/>
            <person name="Ladd B."/>
            <person name="Jarett J.K."/>
            <person name="Geller-Mcgrath D.E."/>
            <person name="Sieber C.M.K."/>
            <person name="Emerson J.B."/>
            <person name="Anantharaman K."/>
            <person name="Thomas B.C."/>
            <person name="Malmstrom R."/>
            <person name="Stieglmeier M."/>
            <person name="Klingl A."/>
            <person name="Woyke T."/>
            <person name="Ryan C.M."/>
            <person name="Banfield J.F."/>
        </authorList>
    </citation>
    <scope>NUCLEOTIDE SEQUENCE [LARGE SCALE GENOMIC DNA]</scope>
</reference>
<keyword evidence="2" id="KW-0808">Transferase</keyword>
<dbReference type="InterPro" id="IPR029063">
    <property type="entry name" value="SAM-dependent_MTases_sf"/>
</dbReference>
<dbReference type="InterPro" id="IPR001091">
    <property type="entry name" value="RM_Methyltransferase"/>
</dbReference>
<accession>A0A2H0W4T2</accession>
<dbReference type="PANTHER" id="PTHR14911:SF13">
    <property type="entry name" value="TRNA (GUANINE(6)-N2)-METHYLTRANSFERASE THUMP3"/>
    <property type="match status" value="1"/>
</dbReference>
<name>A0A2H0W4T2_9BACT</name>
<comment type="caution">
    <text evidence="4">The sequence shown here is derived from an EMBL/GenBank/DDBJ whole genome shotgun (WGS) entry which is preliminary data.</text>
</comment>
<evidence type="ECO:0000256" key="1">
    <source>
        <dbReference type="ARBA" id="ARBA00022603"/>
    </source>
</evidence>
<evidence type="ECO:0000259" key="3">
    <source>
        <dbReference type="Pfam" id="PF01170"/>
    </source>
</evidence>
<dbReference type="GO" id="GO:0008170">
    <property type="term" value="F:N-methyltransferase activity"/>
    <property type="evidence" value="ECO:0007669"/>
    <property type="project" value="InterPro"/>
</dbReference>
<dbReference type="GO" id="GO:0030488">
    <property type="term" value="P:tRNA methylation"/>
    <property type="evidence" value="ECO:0007669"/>
    <property type="project" value="TreeGrafter"/>
</dbReference>
<dbReference type="InterPro" id="IPR000241">
    <property type="entry name" value="RlmKL-like_Mtase"/>
</dbReference>
<evidence type="ECO:0000313" key="4">
    <source>
        <dbReference type="EMBL" id="PIS06287.1"/>
    </source>
</evidence>
<protein>
    <recommendedName>
        <fullName evidence="3">Ribosomal RNA large subunit methyltransferase K/L-like methyltransferase domain-containing protein</fullName>
    </recommendedName>
</protein>